<keyword evidence="6" id="KW-0906">Nuclear pore complex</keyword>
<name>A0A836BVB1_9CHLO</name>
<gene>
    <name evidence="10" type="ORF">HYH03_012628</name>
</gene>
<dbReference type="GO" id="GO:0051028">
    <property type="term" value="P:mRNA transport"/>
    <property type="evidence" value="ECO:0007669"/>
    <property type="project" value="UniProtKB-KW"/>
</dbReference>
<feature type="coiled-coil region" evidence="8">
    <location>
        <begin position="165"/>
        <end position="215"/>
    </location>
</feature>
<sequence>MAFSFGAGASGASPFGGTLFGAPAASSASAFGATAAPAAPAFGAASAPAFGATSAPAFGAANSAPAFGAAAAAPAFGASAPASAFGAAPAASPFGSTTTAFGTSPGGLFGQTTQQATSNALVPATGGLFGAQQQQQQQQAVQAARPGLNYKTKFEELPPQMQQELQKIQTEISSYRDEARALDGDSRLHDTVSIKQSLDSETAALRQTLQSLRQAAVAEEEGLLAFRERVMVLMRSTETAIRLYQRSRLWREVSQAAGTPSAQQLLSSQAVADSIAQPVVLPNPYLGLAVRGFREAMEQYHRCISELERVVPSASSLYGTSSYGGGGAADADAVAVQGLPVLVAHMHDYFVHVAARLEKLHAEVARSRDAYLAQCRARGDYGDPFADARAMHHMPPGPGKNSANGPGFGSTAPGGSGFYSFGGPGTAGPQAGGAGGAAGSAFGGGGVTPASPATGAAAGGAGAALGGGGLSPGPLGTGGGMFGAAGAAGVGAFGTPLMGAAAAQQQQQQQRMTASRAGSSSSKKR</sequence>
<keyword evidence="2" id="KW-0813">Transport</keyword>
<dbReference type="GO" id="GO:0017056">
    <property type="term" value="F:structural constituent of nuclear pore"/>
    <property type="evidence" value="ECO:0007669"/>
    <property type="project" value="InterPro"/>
</dbReference>
<evidence type="ECO:0000313" key="11">
    <source>
        <dbReference type="Proteomes" id="UP000612055"/>
    </source>
</evidence>
<dbReference type="PANTHER" id="PTHR13437:SF2">
    <property type="entry name" value="NUCLEOPORIN P58_P45"/>
    <property type="match status" value="1"/>
</dbReference>
<keyword evidence="5" id="KW-0811">Translocation</keyword>
<evidence type="ECO:0000256" key="6">
    <source>
        <dbReference type="ARBA" id="ARBA00023132"/>
    </source>
</evidence>
<dbReference type="PANTHER" id="PTHR13437">
    <property type="entry name" value="NUCLEOPORIN P58/P45 NUCLEOPORIN-LIKE PROTEIN 1"/>
    <property type="match status" value="1"/>
</dbReference>
<dbReference type="GO" id="GO:0008139">
    <property type="term" value="F:nuclear localization sequence binding"/>
    <property type="evidence" value="ECO:0007669"/>
    <property type="project" value="InterPro"/>
</dbReference>
<evidence type="ECO:0008006" key="12">
    <source>
        <dbReference type="Google" id="ProtNLM"/>
    </source>
</evidence>
<reference evidence="10" key="1">
    <citation type="journal article" date="2020" name="bioRxiv">
        <title>Comparative genomics of Chlamydomonas.</title>
        <authorList>
            <person name="Craig R.J."/>
            <person name="Hasan A.R."/>
            <person name="Ness R.W."/>
            <person name="Keightley P.D."/>
        </authorList>
    </citation>
    <scope>NUCLEOTIDE SEQUENCE</scope>
    <source>
        <strain evidence="10">CCAP 11/70</strain>
    </source>
</reference>
<dbReference type="Proteomes" id="UP000612055">
    <property type="component" value="Unassembled WGS sequence"/>
</dbReference>
<protein>
    <recommendedName>
        <fullName evidence="12">Nucleoporin p58/p45</fullName>
    </recommendedName>
</protein>
<evidence type="ECO:0000256" key="4">
    <source>
        <dbReference type="ARBA" id="ARBA00022927"/>
    </source>
</evidence>
<keyword evidence="3" id="KW-0509">mRNA transport</keyword>
<evidence type="ECO:0000256" key="5">
    <source>
        <dbReference type="ARBA" id="ARBA00023010"/>
    </source>
</evidence>
<feature type="region of interest" description="Disordered" evidence="9">
    <location>
        <begin position="500"/>
        <end position="525"/>
    </location>
</feature>
<evidence type="ECO:0000256" key="2">
    <source>
        <dbReference type="ARBA" id="ARBA00022448"/>
    </source>
</evidence>
<keyword evidence="8" id="KW-0175">Coiled coil</keyword>
<keyword evidence="7" id="KW-0539">Nucleus</keyword>
<dbReference type="Gene3D" id="6.10.140.1350">
    <property type="match status" value="1"/>
</dbReference>
<accession>A0A836BVB1</accession>
<dbReference type="AlphaFoldDB" id="A0A836BVB1"/>
<dbReference type="OrthoDB" id="2538017at2759"/>
<dbReference type="GO" id="GO:0015031">
    <property type="term" value="P:protein transport"/>
    <property type="evidence" value="ECO:0007669"/>
    <property type="project" value="UniProtKB-KW"/>
</dbReference>
<evidence type="ECO:0000256" key="7">
    <source>
        <dbReference type="ARBA" id="ARBA00023242"/>
    </source>
</evidence>
<keyword evidence="11" id="KW-1185">Reference proteome</keyword>
<evidence type="ECO:0000256" key="8">
    <source>
        <dbReference type="SAM" id="Coils"/>
    </source>
</evidence>
<comment type="subcellular location">
    <subcellularLocation>
        <location evidence="1">Nucleus</location>
        <location evidence="1">Nuclear pore complex</location>
    </subcellularLocation>
</comment>
<evidence type="ECO:0000313" key="10">
    <source>
        <dbReference type="EMBL" id="KAG2488829.1"/>
    </source>
</evidence>
<comment type="caution">
    <text evidence="10">The sequence shown here is derived from an EMBL/GenBank/DDBJ whole genome shotgun (WGS) entry which is preliminary data.</text>
</comment>
<evidence type="ECO:0000256" key="1">
    <source>
        <dbReference type="ARBA" id="ARBA00004567"/>
    </source>
</evidence>
<keyword evidence="4" id="KW-0653">Protein transport</keyword>
<evidence type="ECO:0000256" key="3">
    <source>
        <dbReference type="ARBA" id="ARBA00022816"/>
    </source>
</evidence>
<dbReference type="GO" id="GO:0005643">
    <property type="term" value="C:nuclear pore"/>
    <property type="evidence" value="ECO:0007669"/>
    <property type="project" value="UniProtKB-SubCell"/>
</dbReference>
<proteinExistence type="predicted"/>
<organism evidence="10 11">
    <name type="scientific">Edaphochlamys debaryana</name>
    <dbReference type="NCBI Taxonomy" id="47281"/>
    <lineage>
        <taxon>Eukaryota</taxon>
        <taxon>Viridiplantae</taxon>
        <taxon>Chlorophyta</taxon>
        <taxon>core chlorophytes</taxon>
        <taxon>Chlorophyceae</taxon>
        <taxon>CS clade</taxon>
        <taxon>Chlamydomonadales</taxon>
        <taxon>Chlamydomonadales incertae sedis</taxon>
        <taxon>Edaphochlamys</taxon>
    </lineage>
</organism>
<dbReference type="InterPro" id="IPR024882">
    <property type="entry name" value="NUP58/p45/49"/>
</dbReference>
<evidence type="ECO:0000256" key="9">
    <source>
        <dbReference type="SAM" id="MobiDB-lite"/>
    </source>
</evidence>
<dbReference type="EMBL" id="JAEHOE010000079">
    <property type="protein sequence ID" value="KAG2488829.1"/>
    <property type="molecule type" value="Genomic_DNA"/>
</dbReference>